<keyword evidence="2" id="KW-1185">Reference proteome</keyword>
<name>A0ABU0JP67_HATLI</name>
<gene>
    <name evidence="1" type="ORF">QOZ93_000609</name>
</gene>
<dbReference type="SUPFAM" id="SSF58100">
    <property type="entry name" value="Bacterial hemolysins"/>
    <property type="match status" value="1"/>
</dbReference>
<dbReference type="EMBL" id="JAUSWN010000003">
    <property type="protein sequence ID" value="MDQ0478881.1"/>
    <property type="molecule type" value="Genomic_DNA"/>
</dbReference>
<dbReference type="InterPro" id="IPR043773">
    <property type="entry name" value="JetA"/>
</dbReference>
<organism evidence="1 2">
    <name type="scientific">Hathewaya limosa</name>
    <name type="common">Clostridium limosum</name>
    <dbReference type="NCBI Taxonomy" id="1536"/>
    <lineage>
        <taxon>Bacteria</taxon>
        <taxon>Bacillati</taxon>
        <taxon>Bacillota</taxon>
        <taxon>Clostridia</taxon>
        <taxon>Eubacteriales</taxon>
        <taxon>Clostridiaceae</taxon>
        <taxon>Hathewaya</taxon>
    </lineage>
</organism>
<dbReference type="RefSeq" id="WP_307355066.1">
    <property type="nucleotide sequence ID" value="NZ_BAAACJ010000025.1"/>
</dbReference>
<protein>
    <submittedName>
        <fullName evidence="1">Uncharacterized protein</fullName>
    </submittedName>
</protein>
<accession>A0ABU0JP67</accession>
<comment type="caution">
    <text evidence="1">The sequence shown here is derived from an EMBL/GenBank/DDBJ whole genome shotgun (WGS) entry which is preliminary data.</text>
</comment>
<evidence type="ECO:0000313" key="2">
    <source>
        <dbReference type="Proteomes" id="UP001224418"/>
    </source>
</evidence>
<reference evidence="1 2" key="1">
    <citation type="submission" date="2023-07" db="EMBL/GenBank/DDBJ databases">
        <title>Genomic Encyclopedia of Type Strains, Phase IV (KMG-IV): sequencing the most valuable type-strain genomes for metagenomic binning, comparative biology and taxonomic classification.</title>
        <authorList>
            <person name="Goeker M."/>
        </authorList>
    </citation>
    <scope>NUCLEOTIDE SEQUENCE [LARGE SCALE GENOMIC DNA]</scope>
    <source>
        <strain evidence="1 2">DSM 1400</strain>
    </source>
</reference>
<evidence type="ECO:0000313" key="1">
    <source>
        <dbReference type="EMBL" id="MDQ0478881.1"/>
    </source>
</evidence>
<dbReference type="Pfam" id="PF18982">
    <property type="entry name" value="JetA"/>
    <property type="match status" value="1"/>
</dbReference>
<proteinExistence type="predicted"/>
<dbReference type="Proteomes" id="UP001224418">
    <property type="component" value="Unassembled WGS sequence"/>
</dbReference>
<sequence length="470" mass="55156">MGGDSISKHLFNVIPNNLFSPLASTNRYLYAEVIFIAYKLVQNGLSYGIDREILVDEIESLLKDRNIENLNEEIGENYLSFKDKANILVRKLIDYGWFYKEITDNYKEIINFNDYAVVIIDALKKIINKETLEYQGNIISIYHLLYSTENINNGVLLKQVFENTKEVIGALKTLNANIKKYIDNLTKKQTPEEIMEVLFKDYMINIIDKSYHRLRTSDNISKYRPKIISKLEELSYDNNFVEDAAKFFMEEENLKELEEGRDKVITIVQNIIYAFNNLDDIMEQIDSKNTKYQRVAVTRAKFLLNNSRDLVGQVKRILQFAADSYKAAEMKLTDDAIDEIMDLFTLYTHGYIDETSFYTSNEGKKSFAPKKLTLKNISKEEREKKIVQFRKKQEKKYTLEKVNKITLELLQDKSMIYAGDIKINSVEDFIKIIYIRLYGTSILAKYSIKKREDIINNDGYSYKNFEIWRK</sequence>